<dbReference type="Proteomes" id="UP001064489">
    <property type="component" value="Chromosome 4"/>
</dbReference>
<organism evidence="1 2">
    <name type="scientific">Acer negundo</name>
    <name type="common">Box elder</name>
    <dbReference type="NCBI Taxonomy" id="4023"/>
    <lineage>
        <taxon>Eukaryota</taxon>
        <taxon>Viridiplantae</taxon>
        <taxon>Streptophyta</taxon>
        <taxon>Embryophyta</taxon>
        <taxon>Tracheophyta</taxon>
        <taxon>Spermatophyta</taxon>
        <taxon>Magnoliopsida</taxon>
        <taxon>eudicotyledons</taxon>
        <taxon>Gunneridae</taxon>
        <taxon>Pentapetalae</taxon>
        <taxon>rosids</taxon>
        <taxon>malvids</taxon>
        <taxon>Sapindales</taxon>
        <taxon>Sapindaceae</taxon>
        <taxon>Hippocastanoideae</taxon>
        <taxon>Acereae</taxon>
        <taxon>Acer</taxon>
    </lineage>
</organism>
<comment type="caution">
    <text evidence="1">The sequence shown here is derived from an EMBL/GenBank/DDBJ whole genome shotgun (WGS) entry which is preliminary data.</text>
</comment>
<sequence>MDQNLSGDCHPSFVIQGDIRPPRFLKDLKRRDQRKNENDEIPCKFEFDIKEAPWEDISEEQFEEVGFLPSIRCLEEVRILEGPDPSLYHALLVRDRVLDGPCLSSISGVLGGPGPSSQWVPKGPDLPSISSALERNRALIQLQHRQSIVFAFKLLSKLVDDLVLENRLPLNDSSDSNELPFQRLLPGEQLFPETLRAEQPS</sequence>
<name>A0AAD5J4N1_ACENE</name>
<reference evidence="1" key="2">
    <citation type="submission" date="2023-02" db="EMBL/GenBank/DDBJ databases">
        <authorList>
            <person name="Swenson N.G."/>
            <person name="Wegrzyn J.L."/>
            <person name="Mcevoy S.L."/>
        </authorList>
    </citation>
    <scope>NUCLEOTIDE SEQUENCE</scope>
    <source>
        <strain evidence="1">91603</strain>
        <tissue evidence="1">Leaf</tissue>
    </source>
</reference>
<accession>A0AAD5J4N1</accession>
<proteinExistence type="predicted"/>
<reference evidence="1" key="1">
    <citation type="journal article" date="2022" name="Plant J.">
        <title>Strategies of tolerance reflected in two North American maple genomes.</title>
        <authorList>
            <person name="McEvoy S.L."/>
            <person name="Sezen U.U."/>
            <person name="Trouern-Trend A."/>
            <person name="McMahon S.M."/>
            <person name="Schaberg P.G."/>
            <person name="Yang J."/>
            <person name="Wegrzyn J.L."/>
            <person name="Swenson N.G."/>
        </authorList>
    </citation>
    <scope>NUCLEOTIDE SEQUENCE</scope>
    <source>
        <strain evidence="1">91603</strain>
    </source>
</reference>
<dbReference type="AlphaFoldDB" id="A0AAD5J4N1"/>
<dbReference type="EMBL" id="JAJSOW010000101">
    <property type="protein sequence ID" value="KAI9181525.1"/>
    <property type="molecule type" value="Genomic_DNA"/>
</dbReference>
<gene>
    <name evidence="1" type="ORF">LWI28_015864</name>
</gene>
<evidence type="ECO:0000313" key="2">
    <source>
        <dbReference type="Proteomes" id="UP001064489"/>
    </source>
</evidence>
<protein>
    <submittedName>
        <fullName evidence="1">Uncharacterized protein</fullName>
    </submittedName>
</protein>
<evidence type="ECO:0000313" key="1">
    <source>
        <dbReference type="EMBL" id="KAI9181525.1"/>
    </source>
</evidence>
<keyword evidence="2" id="KW-1185">Reference proteome</keyword>